<dbReference type="GO" id="GO:0005524">
    <property type="term" value="F:ATP binding"/>
    <property type="evidence" value="ECO:0007669"/>
    <property type="project" value="UniProtKB-KW"/>
</dbReference>
<dbReference type="InterPro" id="IPR027417">
    <property type="entry name" value="P-loop_NTPase"/>
</dbReference>
<name>A0A235BPJ3_UNCW3</name>
<dbReference type="InterPro" id="IPR051309">
    <property type="entry name" value="ABCF_ATPase"/>
</dbReference>
<keyword evidence="3 6" id="KW-0067">ATP-binding</keyword>
<gene>
    <name evidence="6" type="ORF">CH333_08050</name>
</gene>
<keyword evidence="2" id="KW-0547">Nucleotide-binding</keyword>
<proteinExistence type="predicted"/>
<dbReference type="AlphaFoldDB" id="A0A235BPJ3"/>
<accession>A0A235BPJ3</accession>
<dbReference type="PROSITE" id="PS00211">
    <property type="entry name" value="ABC_TRANSPORTER_1"/>
    <property type="match status" value="2"/>
</dbReference>
<protein>
    <submittedName>
        <fullName evidence="6">ABC transporter ATP-binding protein</fullName>
    </submittedName>
</protein>
<feature type="domain" description="ABC transporter" evidence="5">
    <location>
        <begin position="326"/>
        <end position="540"/>
    </location>
</feature>
<feature type="domain" description="ABC transporter" evidence="5">
    <location>
        <begin position="2"/>
        <end position="259"/>
    </location>
</feature>
<dbReference type="InterPro" id="IPR003439">
    <property type="entry name" value="ABC_transporter-like_ATP-bd"/>
</dbReference>
<dbReference type="SUPFAM" id="SSF52540">
    <property type="entry name" value="P-loop containing nucleoside triphosphate hydrolases"/>
    <property type="match status" value="2"/>
</dbReference>
<dbReference type="InterPro" id="IPR017871">
    <property type="entry name" value="ABC_transporter-like_CS"/>
</dbReference>
<dbReference type="Gene3D" id="1.10.287.380">
    <property type="entry name" value="Valyl-tRNA synthetase, C-terminal domain"/>
    <property type="match status" value="1"/>
</dbReference>
<dbReference type="CDD" id="cd03221">
    <property type="entry name" value="ABCF_EF-3"/>
    <property type="match status" value="2"/>
</dbReference>
<dbReference type="GO" id="GO:0016887">
    <property type="term" value="F:ATP hydrolysis activity"/>
    <property type="evidence" value="ECO:0007669"/>
    <property type="project" value="InterPro"/>
</dbReference>
<evidence type="ECO:0000313" key="7">
    <source>
        <dbReference type="Proteomes" id="UP000215215"/>
    </source>
</evidence>
<reference evidence="6 7" key="1">
    <citation type="submission" date="2017-07" db="EMBL/GenBank/DDBJ databases">
        <title>Recovery of genomes from metagenomes via a dereplication, aggregation, and scoring strategy.</title>
        <authorList>
            <person name="Sieber C.M."/>
            <person name="Probst A.J."/>
            <person name="Sharrar A."/>
            <person name="Thomas B.C."/>
            <person name="Hess M."/>
            <person name="Tringe S.G."/>
            <person name="Banfield J.F."/>
        </authorList>
    </citation>
    <scope>NUCLEOTIDE SEQUENCE [LARGE SCALE GENOMIC DNA]</scope>
    <source>
        <strain evidence="6">JGI_Cruoil_03_44_89</strain>
    </source>
</reference>
<organism evidence="6 7">
    <name type="scientific">candidate division WOR-3 bacterium JGI_Cruoil_03_44_89</name>
    <dbReference type="NCBI Taxonomy" id="1973748"/>
    <lineage>
        <taxon>Bacteria</taxon>
        <taxon>Bacteria division WOR-3</taxon>
    </lineage>
</organism>
<keyword evidence="4" id="KW-0175">Coiled coil</keyword>
<dbReference type="Pfam" id="PF16326">
    <property type="entry name" value="ABC_tran_CTD"/>
    <property type="match status" value="1"/>
</dbReference>
<evidence type="ECO:0000256" key="3">
    <source>
        <dbReference type="ARBA" id="ARBA00022840"/>
    </source>
</evidence>
<dbReference type="Proteomes" id="UP000215215">
    <property type="component" value="Unassembled WGS sequence"/>
</dbReference>
<dbReference type="InterPro" id="IPR037118">
    <property type="entry name" value="Val-tRNA_synth_C_sf"/>
</dbReference>
<dbReference type="EMBL" id="NOZQ01000184">
    <property type="protein sequence ID" value="OYD14420.1"/>
    <property type="molecule type" value="Genomic_DNA"/>
</dbReference>
<dbReference type="InterPro" id="IPR032781">
    <property type="entry name" value="ABC_tran_Xtn"/>
</dbReference>
<dbReference type="Pfam" id="PF00005">
    <property type="entry name" value="ABC_tran"/>
    <property type="match status" value="2"/>
</dbReference>
<dbReference type="InterPro" id="IPR003593">
    <property type="entry name" value="AAA+_ATPase"/>
</dbReference>
<dbReference type="PANTHER" id="PTHR42855">
    <property type="entry name" value="ABC TRANSPORTER ATP-BINDING SUBUNIT"/>
    <property type="match status" value="1"/>
</dbReference>
<dbReference type="PROSITE" id="PS50893">
    <property type="entry name" value="ABC_TRANSPORTER_2"/>
    <property type="match status" value="2"/>
</dbReference>
<comment type="caution">
    <text evidence="6">The sequence shown here is derived from an EMBL/GenBank/DDBJ whole genome shotgun (WGS) entry which is preliminary data.</text>
</comment>
<dbReference type="InterPro" id="IPR032524">
    <property type="entry name" value="ABC_tran_C"/>
</dbReference>
<dbReference type="PANTHER" id="PTHR42855:SF2">
    <property type="entry name" value="DRUG RESISTANCE ABC TRANSPORTER,ATP-BINDING PROTEIN"/>
    <property type="match status" value="1"/>
</dbReference>
<dbReference type="SMART" id="SM00382">
    <property type="entry name" value="AAA"/>
    <property type="match status" value="2"/>
</dbReference>
<evidence type="ECO:0000256" key="1">
    <source>
        <dbReference type="ARBA" id="ARBA00022737"/>
    </source>
</evidence>
<feature type="coiled-coil region" evidence="4">
    <location>
        <begin position="248"/>
        <end position="275"/>
    </location>
</feature>
<dbReference type="Gene3D" id="3.40.50.300">
    <property type="entry name" value="P-loop containing nucleotide triphosphate hydrolases"/>
    <property type="match status" value="2"/>
</dbReference>
<feature type="coiled-coil region" evidence="4">
    <location>
        <begin position="580"/>
        <end position="640"/>
    </location>
</feature>
<dbReference type="GO" id="GO:0003677">
    <property type="term" value="F:DNA binding"/>
    <property type="evidence" value="ECO:0007669"/>
    <property type="project" value="InterPro"/>
</dbReference>
<dbReference type="FunFam" id="3.40.50.300:FF:000309">
    <property type="entry name" value="ABC transporter ATP-binding protein"/>
    <property type="match status" value="1"/>
</dbReference>
<evidence type="ECO:0000256" key="2">
    <source>
        <dbReference type="ARBA" id="ARBA00022741"/>
    </source>
</evidence>
<evidence type="ECO:0000259" key="5">
    <source>
        <dbReference type="PROSITE" id="PS50893"/>
    </source>
</evidence>
<sequence length="653" mass="74750">MIRISNISLSYGDNVLFDNISLLITKKSRIGLVGDNGTGKTTLLRAILGEVLADDGNITITKKDINIGYLPQDLVELEPINIIDYLEKKSGILKLKESIKHHAEKLSTCTPGVGEYDVILKEYESAVESFEMKDGYSFEANTKRILSGLGFRERDFPKNCSEFSGGWKMRIFLAAILLSNPDILLLDEPTNHLDTESMEWLEQYLKDYNGTIIAISHDRVFLDKIVTQTAELFNRKITMYKGNYSFYLKEKERRLEALRKKMKLQEAEIKRIQAFIDRFRYKASKAKQVQSRIKMLEKLGLIKVEKSPGKATIRFPECKRSAYEVLSVKNLSKAYRDLKVFMGLNFVIYRGDKIALVGVNGAGKSTLTRLLNKTEKPTSGEVKYGVNVRVAYFSQESSKNLNYAHTVWEEIDSTGTKCTELEKRSLLGAFLFSGADIHKRISVLSGGEKSRLALLNILLQDSNLLILDEPTNHLDIKTGEIFQNALLNYTGTVVIVSHDRYFLDNLVNRVLEMRDKTCYEYHGNYSYFIEKRAKNEAEKDKQMANDLERDNAGKKSAYGYKTKEEKRHEAERRNLLYRTGKELNKKLESTGEKINQLEKVKEKNESLLCDPGVLKDPKRIKTLKKEIKVAHKKLNNLYTEWDKLVIMLDGISK</sequence>
<dbReference type="FunFam" id="3.40.50.300:FF:000011">
    <property type="entry name" value="Putative ABC transporter ATP-binding component"/>
    <property type="match status" value="1"/>
</dbReference>
<evidence type="ECO:0000313" key="6">
    <source>
        <dbReference type="EMBL" id="OYD14420.1"/>
    </source>
</evidence>
<dbReference type="Pfam" id="PF12848">
    <property type="entry name" value="ABC_tran_Xtn"/>
    <property type="match status" value="1"/>
</dbReference>
<keyword evidence="1" id="KW-0677">Repeat</keyword>
<evidence type="ECO:0000256" key="4">
    <source>
        <dbReference type="SAM" id="Coils"/>
    </source>
</evidence>